<evidence type="ECO:0000313" key="3">
    <source>
        <dbReference type="Proteomes" id="UP001454036"/>
    </source>
</evidence>
<organism evidence="2 3">
    <name type="scientific">Lithospermum erythrorhizon</name>
    <name type="common">Purple gromwell</name>
    <name type="synonym">Lithospermum officinale var. erythrorhizon</name>
    <dbReference type="NCBI Taxonomy" id="34254"/>
    <lineage>
        <taxon>Eukaryota</taxon>
        <taxon>Viridiplantae</taxon>
        <taxon>Streptophyta</taxon>
        <taxon>Embryophyta</taxon>
        <taxon>Tracheophyta</taxon>
        <taxon>Spermatophyta</taxon>
        <taxon>Magnoliopsida</taxon>
        <taxon>eudicotyledons</taxon>
        <taxon>Gunneridae</taxon>
        <taxon>Pentapetalae</taxon>
        <taxon>asterids</taxon>
        <taxon>lamiids</taxon>
        <taxon>Boraginales</taxon>
        <taxon>Boraginaceae</taxon>
        <taxon>Boraginoideae</taxon>
        <taxon>Lithospermeae</taxon>
        <taxon>Lithospermum</taxon>
    </lineage>
</organism>
<feature type="region of interest" description="Disordered" evidence="1">
    <location>
        <begin position="1"/>
        <end position="42"/>
    </location>
</feature>
<feature type="compositionally biased region" description="Basic residues" evidence="1">
    <location>
        <begin position="11"/>
        <end position="22"/>
    </location>
</feature>
<keyword evidence="3" id="KW-1185">Reference proteome</keyword>
<protein>
    <submittedName>
        <fullName evidence="2">Uncharacterized protein</fullName>
    </submittedName>
</protein>
<name>A0AAV3NX44_LITER</name>
<proteinExistence type="predicted"/>
<reference evidence="2 3" key="1">
    <citation type="submission" date="2024-01" db="EMBL/GenBank/DDBJ databases">
        <title>The complete chloroplast genome sequence of Lithospermum erythrorhizon: insights into the phylogenetic relationship among Boraginaceae species and the maternal lineages of purple gromwells.</title>
        <authorList>
            <person name="Okada T."/>
            <person name="Watanabe K."/>
        </authorList>
    </citation>
    <scope>NUCLEOTIDE SEQUENCE [LARGE SCALE GENOMIC DNA]</scope>
</reference>
<evidence type="ECO:0000256" key="1">
    <source>
        <dbReference type="SAM" id="MobiDB-lite"/>
    </source>
</evidence>
<dbReference type="Proteomes" id="UP001454036">
    <property type="component" value="Unassembled WGS sequence"/>
</dbReference>
<comment type="caution">
    <text evidence="2">The sequence shown here is derived from an EMBL/GenBank/DDBJ whole genome shotgun (WGS) entry which is preliminary data.</text>
</comment>
<gene>
    <name evidence="2" type="ORF">LIER_04429</name>
</gene>
<feature type="compositionally biased region" description="Polar residues" evidence="1">
    <location>
        <begin position="26"/>
        <end position="36"/>
    </location>
</feature>
<dbReference type="EMBL" id="BAABME010000568">
    <property type="protein sequence ID" value="GAA0143839.1"/>
    <property type="molecule type" value="Genomic_DNA"/>
</dbReference>
<sequence>MGPSYIERCSSLRKARRQKKRPSSYPFRNSFQSSPVRENGFGGANRSRGLGFLLTLLNTTCLLSRSGQLIVEGDDFSASSVRTGRGSGYRSQRFYLGLF</sequence>
<dbReference type="AlphaFoldDB" id="A0AAV3NX44"/>
<accession>A0AAV3NX44</accession>
<evidence type="ECO:0000313" key="2">
    <source>
        <dbReference type="EMBL" id="GAA0143839.1"/>
    </source>
</evidence>